<organism evidence="1">
    <name type="scientific">Vitis vinifera</name>
    <name type="common">Grape</name>
    <dbReference type="NCBI Taxonomy" id="29760"/>
    <lineage>
        <taxon>Eukaryota</taxon>
        <taxon>Viridiplantae</taxon>
        <taxon>Streptophyta</taxon>
        <taxon>Embryophyta</taxon>
        <taxon>Tracheophyta</taxon>
        <taxon>Spermatophyta</taxon>
        <taxon>Magnoliopsida</taxon>
        <taxon>eudicotyledons</taxon>
        <taxon>Gunneridae</taxon>
        <taxon>Pentapetalae</taxon>
        <taxon>rosids</taxon>
        <taxon>Vitales</taxon>
        <taxon>Vitaceae</taxon>
        <taxon>Viteae</taxon>
        <taxon>Vitis</taxon>
    </lineage>
</organism>
<dbReference type="PANTHER" id="PTHR48475">
    <property type="entry name" value="RIBONUCLEASE H"/>
    <property type="match status" value="1"/>
</dbReference>
<evidence type="ECO:0008006" key="2">
    <source>
        <dbReference type="Google" id="ProtNLM"/>
    </source>
</evidence>
<accession>A5AXR9</accession>
<protein>
    <recommendedName>
        <fullName evidence="2">RNase H type-1 domain-containing protein</fullName>
    </recommendedName>
</protein>
<dbReference type="PANTHER" id="PTHR48475:SF1">
    <property type="entry name" value="RNASE H TYPE-1 DOMAIN-CONTAINING PROTEIN"/>
    <property type="match status" value="1"/>
</dbReference>
<name>A5AXR9_VITVI</name>
<evidence type="ECO:0000313" key="1">
    <source>
        <dbReference type="EMBL" id="CAN62961.1"/>
    </source>
</evidence>
<reference evidence="1" key="1">
    <citation type="journal article" date="2007" name="PLoS ONE">
        <title>The first genome sequence of an elite grapevine cultivar (Pinot noir Vitis vinifera L.): coping with a highly heterozygous genome.</title>
        <authorList>
            <person name="Velasco R."/>
            <person name="Zharkikh A."/>
            <person name="Troggio M."/>
            <person name="Cartwright D.A."/>
            <person name="Cestaro A."/>
            <person name="Pruss D."/>
            <person name="Pindo M."/>
            <person name="FitzGerald L.M."/>
            <person name="Vezzulli S."/>
            <person name="Reid J."/>
            <person name="Malacarne G."/>
            <person name="Iliev D."/>
            <person name="Coppola G."/>
            <person name="Wardell B."/>
            <person name="Micheletti D."/>
            <person name="Macalma T."/>
            <person name="Facci M."/>
            <person name="Mitchell J.T."/>
            <person name="Perazzolli M."/>
            <person name="Eldredge G."/>
            <person name="Gatto P."/>
            <person name="Oyzerski R."/>
            <person name="Moretto M."/>
            <person name="Gutin N."/>
            <person name="Stefanini M."/>
            <person name="Chen Y."/>
            <person name="Segala C."/>
            <person name="Davenport C."/>
            <person name="Dematte L."/>
            <person name="Mraz A."/>
            <person name="Battilana J."/>
            <person name="Stormo K."/>
            <person name="Costa F."/>
            <person name="Tao Q."/>
            <person name="Si-Ammour A."/>
            <person name="Harkins T."/>
            <person name="Lackey A."/>
            <person name="Perbost C."/>
            <person name="Taillon B."/>
            <person name="Stella A."/>
            <person name="Solovyev V."/>
            <person name="Fawcett J.A."/>
            <person name="Sterck L."/>
            <person name="Vandepoele K."/>
            <person name="Grando S.M."/>
            <person name="Toppo S."/>
            <person name="Moser C."/>
            <person name="Lanchbury J."/>
            <person name="Bogden R."/>
            <person name="Skolnick M."/>
            <person name="Sgaramella V."/>
            <person name="Bhatnagar S.K."/>
            <person name="Fontana P."/>
            <person name="Gutin A."/>
            <person name="Van de Peer Y."/>
            <person name="Salamini F."/>
            <person name="Viola R."/>
        </authorList>
    </citation>
    <scope>NUCLEOTIDE SEQUENCE</scope>
</reference>
<dbReference type="Gene3D" id="3.30.420.10">
    <property type="entry name" value="Ribonuclease H-like superfamily/Ribonuclease H"/>
    <property type="match status" value="1"/>
</dbReference>
<proteinExistence type="predicted"/>
<dbReference type="AlphaFoldDB" id="A5AXR9"/>
<dbReference type="GO" id="GO:0003676">
    <property type="term" value="F:nucleic acid binding"/>
    <property type="evidence" value="ECO:0007669"/>
    <property type="project" value="InterPro"/>
</dbReference>
<gene>
    <name evidence="1" type="ORF">VITISV_043659</name>
</gene>
<dbReference type="InterPro" id="IPR036397">
    <property type="entry name" value="RNaseH_sf"/>
</dbReference>
<dbReference type="EMBL" id="AM439452">
    <property type="protein sequence ID" value="CAN62961.1"/>
    <property type="molecule type" value="Genomic_DNA"/>
</dbReference>
<sequence>MGKNRRREKNRARLCIFYIYMSIDNKLLQRMQGNIYREVFPTFLAKKSYDWWITRRRMEIYTKISKRKDLVWSRQKQGKIRTMQGGVRILKVLCENFAHPWSSCLPKAISSSFQLQIVHGLKRWILDFLSFEMQTQGIWRTQDEKLKPYHAHLDLLIDGFDVLRYIHLPRAENQFADALATLASMIVIPAGLTIRSLLIETRSAPTYYCLIGEIEDQIELPWYHDIYQFLSCDTYPESTSAKDRRALRQLATRFVICGDALYKRSPNGLLLLCLDRTSAD</sequence>